<dbReference type="SUPFAM" id="SSF52218">
    <property type="entry name" value="Flavoproteins"/>
    <property type="match status" value="1"/>
</dbReference>
<evidence type="ECO:0000256" key="1">
    <source>
        <dbReference type="ARBA" id="ARBA00022630"/>
    </source>
</evidence>
<comment type="subunit">
    <text evidence="6">Homodimer.</text>
</comment>
<evidence type="ECO:0000256" key="5">
    <source>
        <dbReference type="ARBA" id="ARBA00048542"/>
    </source>
</evidence>
<evidence type="ECO:0000259" key="7">
    <source>
        <dbReference type="Pfam" id="PF02525"/>
    </source>
</evidence>
<comment type="catalytic activity">
    <reaction evidence="6">
        <text>2 a quinone + NADH + H(+) = 2 a 1,4-benzosemiquinone + NAD(+)</text>
        <dbReference type="Rhea" id="RHEA:65952"/>
        <dbReference type="ChEBI" id="CHEBI:15378"/>
        <dbReference type="ChEBI" id="CHEBI:57540"/>
        <dbReference type="ChEBI" id="CHEBI:57945"/>
        <dbReference type="ChEBI" id="CHEBI:132124"/>
        <dbReference type="ChEBI" id="CHEBI:134225"/>
    </reaction>
</comment>
<dbReference type="Proteomes" id="UP001156703">
    <property type="component" value="Unassembled WGS sequence"/>
</dbReference>
<feature type="domain" description="Flavodoxin-like fold" evidence="7">
    <location>
        <begin position="14"/>
        <end position="189"/>
    </location>
</feature>
<keyword evidence="1 6" id="KW-0285">Flavoprotein</keyword>
<feature type="binding site" evidence="6">
    <location>
        <begin position="27"/>
        <end position="29"/>
    </location>
    <ligand>
        <name>FMN</name>
        <dbReference type="ChEBI" id="CHEBI:58210"/>
    </ligand>
</feature>
<feature type="binding site" evidence="6">
    <location>
        <position position="21"/>
    </location>
    <ligand>
        <name>FMN</name>
        <dbReference type="ChEBI" id="CHEBI:58210"/>
    </ligand>
</feature>
<dbReference type="InterPro" id="IPR023048">
    <property type="entry name" value="NADH:quinone_OxRdtase_FMN_depd"/>
</dbReference>
<keyword evidence="3 6" id="KW-0560">Oxidoreductase</keyword>
<evidence type="ECO:0000256" key="2">
    <source>
        <dbReference type="ARBA" id="ARBA00022643"/>
    </source>
</evidence>
<keyword evidence="9" id="KW-1185">Reference proteome</keyword>
<keyword evidence="2 6" id="KW-0288">FMN</keyword>
<dbReference type="InterPro" id="IPR029039">
    <property type="entry name" value="Flavoprotein-like_sf"/>
</dbReference>
<comment type="similarity">
    <text evidence="6">Belongs to the azoreductase type 1 family.</text>
</comment>
<dbReference type="EC" id="1.7.1.17" evidence="6"/>
<dbReference type="PANTHER" id="PTHR43741:SF4">
    <property type="entry name" value="FMN-DEPENDENT NADH:QUINONE OXIDOREDUCTASE"/>
    <property type="match status" value="1"/>
</dbReference>
<keyword evidence="4 6" id="KW-0520">NAD</keyword>
<comment type="caution">
    <text evidence="8">The sequence shown here is derived from an EMBL/GenBank/DDBJ whole genome shotgun (WGS) entry which is preliminary data.</text>
</comment>
<dbReference type="Pfam" id="PF02525">
    <property type="entry name" value="Flavodoxin_2"/>
    <property type="match status" value="1"/>
</dbReference>
<organism evidence="8 9">
    <name type="scientific">Sphingomonas astaxanthinifaciens DSM 22298</name>
    <dbReference type="NCBI Taxonomy" id="1123267"/>
    <lineage>
        <taxon>Bacteria</taxon>
        <taxon>Pseudomonadati</taxon>
        <taxon>Pseudomonadota</taxon>
        <taxon>Alphaproteobacteria</taxon>
        <taxon>Sphingomonadales</taxon>
        <taxon>Sphingomonadaceae</taxon>
        <taxon>Sphingomonas</taxon>
    </lineage>
</organism>
<sequence>MLRYQNNTKETIVTILQLDSSITGENSVSRQLTRSIVERLVATAPGTEVIHRDLVADPIDHLTLGALADSSVLDEFLAADTVVIGAPMYNFTVPTQLKAWLDRVLVAGKTFRYTENGPEGLAGDKRVIIALARGGFYEVGSPASALEHLETYLRGVFGFIGITPEFVAADGIAMGPEQREASLASALDDTVRLAA</sequence>
<accession>A0ABQ5ZBP7</accession>
<feature type="binding site" evidence="6">
    <location>
        <begin position="88"/>
        <end position="91"/>
    </location>
    <ligand>
        <name>FMN</name>
        <dbReference type="ChEBI" id="CHEBI:58210"/>
    </ligand>
</feature>
<evidence type="ECO:0000256" key="4">
    <source>
        <dbReference type="ARBA" id="ARBA00023027"/>
    </source>
</evidence>
<dbReference type="InterPro" id="IPR003680">
    <property type="entry name" value="Flavodoxin_fold"/>
</dbReference>
<evidence type="ECO:0000313" key="9">
    <source>
        <dbReference type="Proteomes" id="UP001156703"/>
    </source>
</evidence>
<dbReference type="EMBL" id="BSOO01000022">
    <property type="protein sequence ID" value="GLR48288.1"/>
    <property type="molecule type" value="Genomic_DNA"/>
</dbReference>
<comment type="catalytic activity">
    <reaction evidence="5">
        <text>N,N-dimethyl-1,4-phenylenediamine + anthranilate + 2 NAD(+) = 2-(4-dimethylaminophenyl)diazenylbenzoate + 2 NADH + 2 H(+)</text>
        <dbReference type="Rhea" id="RHEA:55872"/>
        <dbReference type="ChEBI" id="CHEBI:15378"/>
        <dbReference type="ChEBI" id="CHEBI:15783"/>
        <dbReference type="ChEBI" id="CHEBI:16567"/>
        <dbReference type="ChEBI" id="CHEBI:57540"/>
        <dbReference type="ChEBI" id="CHEBI:57945"/>
        <dbReference type="ChEBI" id="CHEBI:71579"/>
        <dbReference type="EC" id="1.7.1.17"/>
    </reaction>
    <physiologicalReaction direction="right-to-left" evidence="5">
        <dbReference type="Rhea" id="RHEA:55874"/>
    </physiologicalReaction>
</comment>
<dbReference type="Gene3D" id="3.40.50.360">
    <property type="match status" value="1"/>
</dbReference>
<evidence type="ECO:0000313" key="8">
    <source>
        <dbReference type="EMBL" id="GLR48288.1"/>
    </source>
</evidence>
<dbReference type="InterPro" id="IPR050104">
    <property type="entry name" value="FMN-dep_NADH:Q_OxRdtase_AzoR1"/>
</dbReference>
<comment type="cofactor">
    <cofactor evidence="6">
        <name>FMN</name>
        <dbReference type="ChEBI" id="CHEBI:58210"/>
    </cofactor>
    <text evidence="6">Binds 1 FMN per subunit.</text>
</comment>
<proteinExistence type="inferred from homology"/>
<gene>
    <name evidence="8" type="primary">azoR2</name>
    <name evidence="6" type="synonym">azoR</name>
    <name evidence="8" type="ORF">GCM10007925_20020</name>
</gene>
<comment type="function">
    <text evidence="6">Quinone reductase that provides resistance to thiol-specific stress caused by electrophilic quinones.</text>
</comment>
<evidence type="ECO:0000256" key="6">
    <source>
        <dbReference type="HAMAP-Rule" id="MF_01216"/>
    </source>
</evidence>
<reference evidence="9" key="1">
    <citation type="journal article" date="2019" name="Int. J. Syst. Evol. Microbiol.">
        <title>The Global Catalogue of Microorganisms (GCM) 10K type strain sequencing project: providing services to taxonomists for standard genome sequencing and annotation.</title>
        <authorList>
            <consortium name="The Broad Institute Genomics Platform"/>
            <consortium name="The Broad Institute Genome Sequencing Center for Infectious Disease"/>
            <person name="Wu L."/>
            <person name="Ma J."/>
        </authorList>
    </citation>
    <scope>NUCLEOTIDE SEQUENCE [LARGE SCALE GENOMIC DNA]</scope>
    <source>
        <strain evidence="9">NBRC 102146</strain>
    </source>
</reference>
<name>A0ABQ5ZBP7_9SPHN</name>
<protein>
    <recommendedName>
        <fullName evidence="6">FMN dependent NADH:quinone oxidoreductase</fullName>
        <ecNumber evidence="6">1.6.5.-</ecNumber>
    </recommendedName>
    <alternativeName>
        <fullName evidence="6">Azo-dye reductase</fullName>
    </alternativeName>
    <alternativeName>
        <fullName evidence="6">FMN-dependent NADH-azo compound oxidoreductase</fullName>
    </alternativeName>
    <alternativeName>
        <fullName evidence="6">FMN-dependent NADH-azoreductase</fullName>
        <ecNumber evidence="6">1.7.1.17</ecNumber>
    </alternativeName>
</protein>
<dbReference type="PANTHER" id="PTHR43741">
    <property type="entry name" value="FMN-DEPENDENT NADH-AZOREDUCTASE 1"/>
    <property type="match status" value="1"/>
</dbReference>
<dbReference type="EC" id="1.6.5.-" evidence="6"/>
<comment type="function">
    <text evidence="6">Also exhibits azoreductase activity. Catalyzes the reductive cleavage of the azo bond in aromatic azo compounds to the corresponding amines.</text>
</comment>
<dbReference type="HAMAP" id="MF_01216">
    <property type="entry name" value="Azoreductase_type1"/>
    <property type="match status" value="1"/>
</dbReference>
<comment type="caution">
    <text evidence="6">Lacks conserved residue(s) required for the propagation of feature annotation.</text>
</comment>
<evidence type="ECO:0000256" key="3">
    <source>
        <dbReference type="ARBA" id="ARBA00023002"/>
    </source>
</evidence>